<dbReference type="PANTHER" id="PTHR38467:SF1">
    <property type="entry name" value="CONJUGATIVE TRANSFER: ASSEMBLY"/>
    <property type="match status" value="1"/>
</dbReference>
<accession>K1TQZ3</accession>
<dbReference type="EMBL" id="AJWY01005313">
    <property type="protein sequence ID" value="EKC69974.1"/>
    <property type="molecule type" value="Genomic_DNA"/>
</dbReference>
<dbReference type="Pfam" id="PF19044">
    <property type="entry name" value="P-loop_TraG"/>
    <property type="match status" value="1"/>
</dbReference>
<sequence length="83" mass="9515">IVKESIINNADCKILLDQRKYMNKFDQIQTLLGLSEKERAQILSINQANDPRRTYKEVWIGLGGVQSAVYATEVSTEEYLVRP</sequence>
<dbReference type="InterPro" id="IPR053155">
    <property type="entry name" value="F-pilin_assembly_TraC"/>
</dbReference>
<evidence type="ECO:0000313" key="2">
    <source>
        <dbReference type="EMBL" id="EKC69974.1"/>
    </source>
</evidence>
<dbReference type="InterPro" id="IPR043964">
    <property type="entry name" value="P-loop_TraG"/>
</dbReference>
<protein>
    <submittedName>
        <fullName evidence="2">Conjugative transposon protein TraG</fullName>
    </submittedName>
</protein>
<feature type="domain" description="TraG P-loop" evidence="1">
    <location>
        <begin position="1"/>
        <end position="80"/>
    </location>
</feature>
<gene>
    <name evidence="2" type="ORF">LEA_08028</name>
</gene>
<dbReference type="PANTHER" id="PTHR38467">
    <property type="match status" value="1"/>
</dbReference>
<reference evidence="2" key="1">
    <citation type="journal article" date="2013" name="Environ. Microbiol.">
        <title>Microbiota from the distal guts of lean and obese adolescents exhibit partial functional redundancy besides clear differences in community structure.</title>
        <authorList>
            <person name="Ferrer M."/>
            <person name="Ruiz A."/>
            <person name="Lanza F."/>
            <person name="Haange S.B."/>
            <person name="Oberbach A."/>
            <person name="Till H."/>
            <person name="Bargiela R."/>
            <person name="Campoy C."/>
            <person name="Segura M.T."/>
            <person name="Richter M."/>
            <person name="von Bergen M."/>
            <person name="Seifert J."/>
            <person name="Suarez A."/>
        </authorList>
    </citation>
    <scope>NUCLEOTIDE SEQUENCE</scope>
</reference>
<proteinExistence type="predicted"/>
<comment type="caution">
    <text evidence="2">The sequence shown here is derived from an EMBL/GenBank/DDBJ whole genome shotgun (WGS) entry which is preliminary data.</text>
</comment>
<dbReference type="AlphaFoldDB" id="K1TQZ3"/>
<feature type="non-terminal residue" evidence="2">
    <location>
        <position position="1"/>
    </location>
</feature>
<name>K1TQZ3_9ZZZZ</name>
<evidence type="ECO:0000259" key="1">
    <source>
        <dbReference type="Pfam" id="PF19044"/>
    </source>
</evidence>
<organism evidence="2">
    <name type="scientific">human gut metagenome</name>
    <dbReference type="NCBI Taxonomy" id="408170"/>
    <lineage>
        <taxon>unclassified sequences</taxon>
        <taxon>metagenomes</taxon>
        <taxon>organismal metagenomes</taxon>
    </lineage>
</organism>